<organism evidence="4 5">
    <name type="scientific">Sphingobium olei</name>
    <dbReference type="NCBI Taxonomy" id="420955"/>
    <lineage>
        <taxon>Bacteria</taxon>
        <taxon>Pseudomonadati</taxon>
        <taxon>Pseudomonadota</taxon>
        <taxon>Alphaproteobacteria</taxon>
        <taxon>Sphingomonadales</taxon>
        <taxon>Sphingomonadaceae</taxon>
        <taxon>Sphingobium</taxon>
    </lineage>
</organism>
<dbReference type="RefSeq" id="WP_380913302.1">
    <property type="nucleotide sequence ID" value="NZ_JBHTLS010000133.1"/>
</dbReference>
<evidence type="ECO:0000256" key="3">
    <source>
        <dbReference type="SAM" id="SignalP"/>
    </source>
</evidence>
<keyword evidence="2" id="KW-0472">Membrane</keyword>
<gene>
    <name evidence="4" type="ORF">ACFQ24_16815</name>
</gene>
<name>A0ABW3P437_9SPHN</name>
<feature type="signal peptide" evidence="3">
    <location>
        <begin position="1"/>
        <end position="28"/>
    </location>
</feature>
<keyword evidence="2" id="KW-0812">Transmembrane</keyword>
<feature type="chain" id="PRO_5046990795" evidence="3">
    <location>
        <begin position="29"/>
        <end position="218"/>
    </location>
</feature>
<feature type="transmembrane region" description="Helical" evidence="2">
    <location>
        <begin position="52"/>
        <end position="72"/>
    </location>
</feature>
<evidence type="ECO:0000256" key="2">
    <source>
        <dbReference type="SAM" id="Phobius"/>
    </source>
</evidence>
<protein>
    <submittedName>
        <fullName evidence="4">Uncharacterized protein</fullName>
    </submittedName>
</protein>
<keyword evidence="3" id="KW-0732">Signal</keyword>
<evidence type="ECO:0000313" key="4">
    <source>
        <dbReference type="EMBL" id="MFD1106527.1"/>
    </source>
</evidence>
<proteinExistence type="predicted"/>
<feature type="compositionally biased region" description="Basic and acidic residues" evidence="1">
    <location>
        <begin position="114"/>
        <end position="124"/>
    </location>
</feature>
<reference evidence="5" key="1">
    <citation type="journal article" date="2019" name="Int. J. Syst. Evol. Microbiol.">
        <title>The Global Catalogue of Microorganisms (GCM) 10K type strain sequencing project: providing services to taxonomists for standard genome sequencing and annotation.</title>
        <authorList>
            <consortium name="The Broad Institute Genomics Platform"/>
            <consortium name="The Broad Institute Genome Sequencing Center for Infectious Disease"/>
            <person name="Wu L."/>
            <person name="Ma J."/>
        </authorList>
    </citation>
    <scope>NUCLEOTIDE SEQUENCE [LARGE SCALE GENOMIC DNA]</scope>
    <source>
        <strain evidence="5">CCUG 54329</strain>
    </source>
</reference>
<keyword evidence="5" id="KW-1185">Reference proteome</keyword>
<evidence type="ECO:0000313" key="5">
    <source>
        <dbReference type="Proteomes" id="UP001597203"/>
    </source>
</evidence>
<dbReference type="EMBL" id="JBHTLS010000133">
    <property type="protein sequence ID" value="MFD1106527.1"/>
    <property type="molecule type" value="Genomic_DNA"/>
</dbReference>
<sequence>MIGTKARWMTGALVGAGLLMGSIGAAQAQPRYGYGGGWGRGGWDRHHRRGDGFGVGDAIGVAALVGAVAIAASSMAKDKKAQQAQGNDRSYDDNAPPPRDGTDYGADVQSNPPSHDEGPARDDADFSDIADANGRDDALTDACALAARDEAQRQQAGYAEVRHIDTPRPTGSGAYNIDGEVESRTSYRATGGTTHRFTCAMKDGRVAQVYLSRDVASR</sequence>
<comment type="caution">
    <text evidence="4">The sequence shown here is derived from an EMBL/GenBank/DDBJ whole genome shotgun (WGS) entry which is preliminary data.</text>
</comment>
<accession>A0ABW3P437</accession>
<keyword evidence="2" id="KW-1133">Transmembrane helix</keyword>
<feature type="region of interest" description="Disordered" evidence="1">
    <location>
        <begin position="79"/>
        <end position="133"/>
    </location>
</feature>
<evidence type="ECO:0000256" key="1">
    <source>
        <dbReference type="SAM" id="MobiDB-lite"/>
    </source>
</evidence>
<dbReference type="Proteomes" id="UP001597203">
    <property type="component" value="Unassembled WGS sequence"/>
</dbReference>